<sequence>MQTHEWQVSSHCGEGNSCVGVAAAGGAVKLRESDEPSVTLTTTREQLHSLIAAIKDGAL</sequence>
<gene>
    <name evidence="2" type="ORF">LHJ74_30070</name>
</gene>
<dbReference type="Pfam" id="PF04149">
    <property type="entry name" value="DUF397"/>
    <property type="match status" value="1"/>
</dbReference>
<protein>
    <submittedName>
        <fullName evidence="2">DUF397 domain-containing protein</fullName>
    </submittedName>
</protein>
<proteinExistence type="predicted"/>
<dbReference type="EMBL" id="JAJAGO010000018">
    <property type="protein sequence ID" value="MCT2594105.1"/>
    <property type="molecule type" value="Genomic_DNA"/>
</dbReference>
<dbReference type="RefSeq" id="WP_260221414.1">
    <property type="nucleotide sequence ID" value="NZ_JAJAGO010000018.1"/>
</dbReference>
<evidence type="ECO:0000259" key="1">
    <source>
        <dbReference type="Pfam" id="PF04149"/>
    </source>
</evidence>
<accession>A0ABT2K1Q4</accession>
<evidence type="ECO:0000313" key="2">
    <source>
        <dbReference type="EMBL" id="MCT2594105.1"/>
    </source>
</evidence>
<feature type="domain" description="DUF397" evidence="1">
    <location>
        <begin position="5"/>
        <end position="55"/>
    </location>
</feature>
<evidence type="ECO:0000313" key="3">
    <source>
        <dbReference type="Proteomes" id="UP001156389"/>
    </source>
</evidence>
<dbReference type="InterPro" id="IPR007278">
    <property type="entry name" value="DUF397"/>
</dbReference>
<comment type="caution">
    <text evidence="2">The sequence shown here is derived from an EMBL/GenBank/DDBJ whole genome shotgun (WGS) entry which is preliminary data.</text>
</comment>
<dbReference type="Proteomes" id="UP001156389">
    <property type="component" value="Unassembled WGS sequence"/>
</dbReference>
<name>A0ABT2K1Q4_9ACTN</name>
<reference evidence="2 3" key="1">
    <citation type="submission" date="2021-10" db="EMBL/GenBank/DDBJ databases">
        <title>Streptomyces gossypii sp. nov., isolated from soil collected from cotton field.</title>
        <authorList>
            <person name="Ge X."/>
            <person name="Chen X."/>
            <person name="Liu W."/>
        </authorList>
    </citation>
    <scope>NUCLEOTIDE SEQUENCE [LARGE SCALE GENOMIC DNA]</scope>
    <source>
        <strain evidence="2 3">N2-109</strain>
    </source>
</reference>
<organism evidence="2 3">
    <name type="scientific">Streptomyces gossypii</name>
    <dbReference type="NCBI Taxonomy" id="2883101"/>
    <lineage>
        <taxon>Bacteria</taxon>
        <taxon>Bacillati</taxon>
        <taxon>Actinomycetota</taxon>
        <taxon>Actinomycetes</taxon>
        <taxon>Kitasatosporales</taxon>
        <taxon>Streptomycetaceae</taxon>
        <taxon>Streptomyces</taxon>
    </lineage>
</organism>
<keyword evidence="3" id="KW-1185">Reference proteome</keyword>